<evidence type="ECO:0000313" key="10">
    <source>
        <dbReference type="EMBL" id="CAB4766882.1"/>
    </source>
</evidence>
<dbReference type="EMBL" id="CAEZZN010000021">
    <property type="protein sequence ID" value="CAB4766882.1"/>
    <property type="molecule type" value="Genomic_DNA"/>
</dbReference>
<feature type="transmembrane region" description="Helical" evidence="7">
    <location>
        <begin position="433"/>
        <end position="453"/>
    </location>
</feature>
<evidence type="ECO:0000313" key="12">
    <source>
        <dbReference type="EMBL" id="CAB4854626.1"/>
    </source>
</evidence>
<evidence type="ECO:0000256" key="5">
    <source>
        <dbReference type="ARBA" id="ARBA00022989"/>
    </source>
</evidence>
<reference evidence="13" key="1">
    <citation type="submission" date="2020-05" db="EMBL/GenBank/DDBJ databases">
        <authorList>
            <person name="Chiriac C."/>
            <person name="Salcher M."/>
            <person name="Ghai R."/>
            <person name="Kavagutti S V."/>
        </authorList>
    </citation>
    <scope>NUCLEOTIDE SEQUENCE</scope>
</reference>
<keyword evidence="2" id="KW-0813">Transport</keyword>
<evidence type="ECO:0000313" key="15">
    <source>
        <dbReference type="EMBL" id="CAB5056455.1"/>
    </source>
</evidence>
<sequence>MFAYIMRRIGTLGVILLGSSFLLYNLAAISGDPIGELKISQDPRAKQQIIALTRELQLNIPPPFRYFLWLRGVLGIFVGKLDLGSTRTGESVGTAILSAIPTTLRLVFTASILAMVLGISVGIVTALRQYSKFDYSMTFVSFLLFSLPIFWVAVLLKQFMAIQFNNWLDKPTISLGALVIIGVVIGLIVASIAGGARRKSYSIFSAVALSTMVVLWILQKINWFLEPGFGPIFFFIASIGIAFGVTQLSVGINNKSALRSSITMAVVGLVFYYPTKWAFKLSNQTLVLLAMAALTLLSAVLVSLFFAKIDKIAIIRTSILTGIFMGLIRLLDQLMSTWPRFISTDAINYRPVPTVGQANSLLEPGDYWVTTLDLLMHLILPTVALTAISFAGYIRFARGTMLEVLNQDYIRTARAKGLSERTVIMRHAFRNTLIPLSTIIVVDFAGIIGGAIITEKVFGWKGMGTLFNMAINSFDLNLLMGVFFLTGTLSLMANLVADLLYSALDPRIRTGSGA</sequence>
<dbReference type="PANTHER" id="PTHR43163">
    <property type="entry name" value="DIPEPTIDE TRANSPORT SYSTEM PERMEASE PROTEIN DPPB-RELATED"/>
    <property type="match status" value="1"/>
</dbReference>
<organism evidence="13">
    <name type="scientific">freshwater metagenome</name>
    <dbReference type="NCBI Taxonomy" id="449393"/>
    <lineage>
        <taxon>unclassified sequences</taxon>
        <taxon>metagenomes</taxon>
        <taxon>ecological metagenomes</taxon>
    </lineage>
</organism>
<evidence type="ECO:0000256" key="4">
    <source>
        <dbReference type="ARBA" id="ARBA00022692"/>
    </source>
</evidence>
<evidence type="ECO:0000256" key="6">
    <source>
        <dbReference type="ARBA" id="ARBA00023136"/>
    </source>
</evidence>
<dbReference type="CDD" id="cd06261">
    <property type="entry name" value="TM_PBP2"/>
    <property type="match status" value="2"/>
</dbReference>
<keyword evidence="4 7" id="KW-0812">Transmembrane</keyword>
<dbReference type="PROSITE" id="PS50928">
    <property type="entry name" value="ABC_TM1"/>
    <property type="match status" value="1"/>
</dbReference>
<dbReference type="EMBL" id="CAFBLC010000025">
    <property type="protein sequence ID" value="CAB4854626.1"/>
    <property type="molecule type" value="Genomic_DNA"/>
</dbReference>
<evidence type="ECO:0000313" key="14">
    <source>
        <dbReference type="EMBL" id="CAB5049533.1"/>
    </source>
</evidence>
<feature type="transmembrane region" description="Helical" evidence="7">
    <location>
        <begin position="172"/>
        <end position="194"/>
    </location>
</feature>
<comment type="subcellular location">
    <subcellularLocation>
        <location evidence="1">Cell membrane</location>
        <topology evidence="1">Multi-pass membrane protein</topology>
    </subcellularLocation>
</comment>
<dbReference type="EMBL" id="CAEZYA010000021">
    <property type="protein sequence ID" value="CAB4705839.1"/>
    <property type="molecule type" value="Genomic_DNA"/>
</dbReference>
<evidence type="ECO:0000313" key="9">
    <source>
        <dbReference type="EMBL" id="CAB4705839.1"/>
    </source>
</evidence>
<dbReference type="EMBL" id="CAFBQM010000017">
    <property type="protein sequence ID" value="CAB5056455.1"/>
    <property type="molecule type" value="Genomic_DNA"/>
</dbReference>
<protein>
    <submittedName>
        <fullName evidence="13">Unannotated protein</fullName>
    </submittedName>
</protein>
<feature type="transmembrane region" description="Helical" evidence="7">
    <location>
        <begin position="201"/>
        <end position="218"/>
    </location>
</feature>
<gene>
    <name evidence="9" type="ORF">UFOPK2627_00751</name>
    <name evidence="10" type="ORF">UFOPK2879_00757</name>
    <name evidence="11" type="ORF">UFOPK3078_00679</name>
    <name evidence="12" type="ORF">UFOPK3288_00856</name>
    <name evidence="13" type="ORF">UFOPK3990_00893</name>
    <name evidence="14" type="ORF">UFOPK4245_00802</name>
    <name evidence="15" type="ORF">UFOPK4337_00573</name>
</gene>
<feature type="transmembrane region" description="Helical" evidence="7">
    <location>
        <begin position="257"/>
        <end position="274"/>
    </location>
</feature>
<dbReference type="SUPFAM" id="SSF161098">
    <property type="entry name" value="MetI-like"/>
    <property type="match status" value="1"/>
</dbReference>
<evidence type="ECO:0000256" key="7">
    <source>
        <dbReference type="SAM" id="Phobius"/>
    </source>
</evidence>
<feature type="transmembrane region" description="Helical" evidence="7">
    <location>
        <begin position="230"/>
        <end position="250"/>
    </location>
</feature>
<dbReference type="Pfam" id="PF00528">
    <property type="entry name" value="BPD_transp_1"/>
    <property type="match status" value="1"/>
</dbReference>
<dbReference type="EMBL" id="CAFBOQ010000025">
    <property type="protein sequence ID" value="CAB4988105.1"/>
    <property type="molecule type" value="Genomic_DNA"/>
</dbReference>
<evidence type="ECO:0000313" key="13">
    <source>
        <dbReference type="EMBL" id="CAB4988105.1"/>
    </source>
</evidence>
<accession>A0A6J7N7A4</accession>
<evidence type="ECO:0000256" key="1">
    <source>
        <dbReference type="ARBA" id="ARBA00004651"/>
    </source>
</evidence>
<feature type="transmembrane region" description="Helical" evidence="7">
    <location>
        <begin position="106"/>
        <end position="127"/>
    </location>
</feature>
<feature type="transmembrane region" description="Helical" evidence="7">
    <location>
        <begin position="313"/>
        <end position="331"/>
    </location>
</feature>
<feature type="transmembrane region" description="Helical" evidence="7">
    <location>
        <begin position="374"/>
        <end position="394"/>
    </location>
</feature>
<dbReference type="EMBL" id="CAFBQD010000018">
    <property type="protein sequence ID" value="CAB5049533.1"/>
    <property type="molecule type" value="Genomic_DNA"/>
</dbReference>
<dbReference type="InterPro" id="IPR000515">
    <property type="entry name" value="MetI-like"/>
</dbReference>
<dbReference type="GO" id="GO:0055085">
    <property type="term" value="P:transmembrane transport"/>
    <property type="evidence" value="ECO:0007669"/>
    <property type="project" value="InterPro"/>
</dbReference>
<evidence type="ECO:0000256" key="3">
    <source>
        <dbReference type="ARBA" id="ARBA00022475"/>
    </source>
</evidence>
<feature type="transmembrane region" description="Helical" evidence="7">
    <location>
        <begin position="478"/>
        <end position="501"/>
    </location>
</feature>
<dbReference type="InterPro" id="IPR035906">
    <property type="entry name" value="MetI-like_sf"/>
</dbReference>
<keyword evidence="3" id="KW-1003">Cell membrane</keyword>
<dbReference type="AlphaFoldDB" id="A0A6J7N7A4"/>
<name>A0A6J7N7A4_9ZZZZ</name>
<evidence type="ECO:0000259" key="8">
    <source>
        <dbReference type="PROSITE" id="PS50928"/>
    </source>
</evidence>
<dbReference type="EMBL" id="CAFAAU010000015">
    <property type="protein sequence ID" value="CAB4806152.1"/>
    <property type="molecule type" value="Genomic_DNA"/>
</dbReference>
<dbReference type="GO" id="GO:0005886">
    <property type="term" value="C:plasma membrane"/>
    <property type="evidence" value="ECO:0007669"/>
    <property type="project" value="UniProtKB-SubCell"/>
</dbReference>
<feature type="domain" description="ABC transmembrane type-1" evidence="8">
    <location>
        <begin position="100"/>
        <end position="501"/>
    </location>
</feature>
<keyword evidence="5 7" id="KW-1133">Transmembrane helix</keyword>
<evidence type="ECO:0000313" key="11">
    <source>
        <dbReference type="EMBL" id="CAB4806152.1"/>
    </source>
</evidence>
<dbReference type="PANTHER" id="PTHR43163:SF9">
    <property type="entry name" value="ABC TRANSPORTER PERMEASE PROTEIN"/>
    <property type="match status" value="1"/>
</dbReference>
<keyword evidence="6 7" id="KW-0472">Membrane</keyword>
<proteinExistence type="predicted"/>
<feature type="transmembrane region" description="Helical" evidence="7">
    <location>
        <begin position="286"/>
        <end position="306"/>
    </location>
</feature>
<feature type="transmembrane region" description="Helical" evidence="7">
    <location>
        <begin position="139"/>
        <end position="160"/>
    </location>
</feature>
<evidence type="ECO:0000256" key="2">
    <source>
        <dbReference type="ARBA" id="ARBA00022448"/>
    </source>
</evidence>
<dbReference type="Gene3D" id="1.10.3720.10">
    <property type="entry name" value="MetI-like"/>
    <property type="match status" value="1"/>
</dbReference>